<keyword evidence="14" id="KW-1133">Transmembrane helix</keyword>
<keyword evidence="11 14" id="KW-0472">Membrane</keyword>
<dbReference type="Pfam" id="PF02518">
    <property type="entry name" value="HATPase_c"/>
    <property type="match status" value="1"/>
</dbReference>
<dbReference type="GO" id="GO:0005524">
    <property type="term" value="F:ATP binding"/>
    <property type="evidence" value="ECO:0007669"/>
    <property type="project" value="UniProtKB-KW"/>
</dbReference>
<dbReference type="SMART" id="SM00387">
    <property type="entry name" value="HATPase_c"/>
    <property type="match status" value="1"/>
</dbReference>
<feature type="compositionally biased region" description="Basic and acidic residues" evidence="13">
    <location>
        <begin position="397"/>
        <end position="411"/>
    </location>
</feature>
<gene>
    <name evidence="16" type="ORF">SAMN04324258_0621</name>
</gene>
<dbReference type="EMBL" id="FUZQ01000001">
    <property type="protein sequence ID" value="SKC39457.1"/>
    <property type="molecule type" value="Genomic_DNA"/>
</dbReference>
<dbReference type="SUPFAM" id="SSF47384">
    <property type="entry name" value="Homodimeric domain of signal transducing histidine kinase"/>
    <property type="match status" value="1"/>
</dbReference>
<evidence type="ECO:0000256" key="10">
    <source>
        <dbReference type="ARBA" id="ARBA00023012"/>
    </source>
</evidence>
<evidence type="ECO:0000256" key="9">
    <source>
        <dbReference type="ARBA" id="ARBA00022840"/>
    </source>
</evidence>
<evidence type="ECO:0000256" key="1">
    <source>
        <dbReference type="ARBA" id="ARBA00000085"/>
    </source>
</evidence>
<dbReference type="InterPro" id="IPR003594">
    <property type="entry name" value="HATPase_dom"/>
</dbReference>
<keyword evidence="9" id="KW-0067">ATP-binding</keyword>
<evidence type="ECO:0000313" key="17">
    <source>
        <dbReference type="Proteomes" id="UP000189777"/>
    </source>
</evidence>
<proteinExistence type="predicted"/>
<keyword evidence="5" id="KW-0597">Phosphoprotein</keyword>
<feature type="region of interest" description="Disordered" evidence="13">
    <location>
        <begin position="373"/>
        <end position="417"/>
    </location>
</feature>
<feature type="transmembrane region" description="Helical" evidence="14">
    <location>
        <begin position="6"/>
        <end position="28"/>
    </location>
</feature>
<comment type="subcellular location">
    <subcellularLocation>
        <location evidence="2">Cell membrane</location>
    </subcellularLocation>
</comment>
<dbReference type="GO" id="GO:0005886">
    <property type="term" value="C:plasma membrane"/>
    <property type="evidence" value="ECO:0007669"/>
    <property type="project" value="UniProtKB-SubCell"/>
</dbReference>
<keyword evidence="8 16" id="KW-0418">Kinase</keyword>
<keyword evidence="14" id="KW-0812">Transmembrane</keyword>
<evidence type="ECO:0000256" key="8">
    <source>
        <dbReference type="ARBA" id="ARBA00022777"/>
    </source>
</evidence>
<dbReference type="Proteomes" id="UP000189777">
    <property type="component" value="Unassembled WGS sequence"/>
</dbReference>
<dbReference type="PANTHER" id="PTHR45453:SF1">
    <property type="entry name" value="PHOSPHATE REGULON SENSOR PROTEIN PHOR"/>
    <property type="match status" value="1"/>
</dbReference>
<dbReference type="InterPro" id="IPR004358">
    <property type="entry name" value="Sig_transdc_His_kin-like_C"/>
</dbReference>
<sequence>MDGIFQGVTAVVAGIFGVVVGVVATLAFRFSERVQRRSPEAAPAELDEGLVRVLAVLRSAAVVLDEEDDVVRASPPAYALGVVRNDALQHPAIIDLVREVRRDGVIREKELELPRGPIGSGTVLLQVRVAPVGPDKLLVLAEDRTEARRVEAIRRDFVVNVSHELKTPVGALALLAETVQDAADDPVAVRRFAERMQAEAQRLSALVHEIIELSRLQVAGALQEVTTIPVRDVVSEAVDRARTTAQAKNIAVTVGGTADVLVFGDHNLLVTAVRNLLDNAVAYSPENTRVGVGVRVRRGLVEIDVVDQGVGIAVDEQDRVFERFYRVDPARSRDTGGTGLGLSIVKHVAADHGGDVQIWSEPGKGSTFTLRIPAADVPQELPQEDPQPPSTTQQSPDQHHEHTPEHTHGTTDEEVGA</sequence>
<dbReference type="InterPro" id="IPR005467">
    <property type="entry name" value="His_kinase_dom"/>
</dbReference>
<dbReference type="CDD" id="cd00075">
    <property type="entry name" value="HATPase"/>
    <property type="match status" value="1"/>
</dbReference>
<dbReference type="OrthoDB" id="9813151at2"/>
<keyword evidence="17" id="KW-1185">Reference proteome</keyword>
<evidence type="ECO:0000256" key="5">
    <source>
        <dbReference type="ARBA" id="ARBA00022553"/>
    </source>
</evidence>
<organism evidence="16 17">
    <name type="scientific">Krasilnikoviella flava</name>
    <dbReference type="NCBI Taxonomy" id="526729"/>
    <lineage>
        <taxon>Bacteria</taxon>
        <taxon>Bacillati</taxon>
        <taxon>Actinomycetota</taxon>
        <taxon>Actinomycetes</taxon>
        <taxon>Micrococcales</taxon>
        <taxon>Promicromonosporaceae</taxon>
        <taxon>Krasilnikoviella</taxon>
    </lineage>
</organism>
<evidence type="ECO:0000313" key="16">
    <source>
        <dbReference type="EMBL" id="SKC39457.1"/>
    </source>
</evidence>
<evidence type="ECO:0000256" key="11">
    <source>
        <dbReference type="ARBA" id="ARBA00023136"/>
    </source>
</evidence>
<keyword evidence="10" id="KW-0902">Two-component regulatory system</keyword>
<dbReference type="PANTHER" id="PTHR45453">
    <property type="entry name" value="PHOSPHATE REGULON SENSOR PROTEIN PHOR"/>
    <property type="match status" value="1"/>
</dbReference>
<dbReference type="GO" id="GO:0016036">
    <property type="term" value="P:cellular response to phosphate starvation"/>
    <property type="evidence" value="ECO:0007669"/>
    <property type="project" value="TreeGrafter"/>
</dbReference>
<dbReference type="AlphaFoldDB" id="A0A1T5IJZ0"/>
<evidence type="ECO:0000256" key="2">
    <source>
        <dbReference type="ARBA" id="ARBA00004236"/>
    </source>
</evidence>
<dbReference type="EC" id="2.7.13.3" evidence="3"/>
<dbReference type="InterPro" id="IPR050351">
    <property type="entry name" value="BphY/WalK/GraS-like"/>
</dbReference>
<name>A0A1T5IJZ0_9MICO</name>
<dbReference type="FunFam" id="1.10.287.130:FF:000008">
    <property type="entry name" value="Two-component sensor histidine kinase"/>
    <property type="match status" value="1"/>
</dbReference>
<dbReference type="RefSeq" id="WP_079570783.1">
    <property type="nucleotide sequence ID" value="NZ_FUZQ01000001.1"/>
</dbReference>
<evidence type="ECO:0000256" key="14">
    <source>
        <dbReference type="SAM" id="Phobius"/>
    </source>
</evidence>
<dbReference type="CDD" id="cd00082">
    <property type="entry name" value="HisKA"/>
    <property type="match status" value="1"/>
</dbReference>
<evidence type="ECO:0000256" key="12">
    <source>
        <dbReference type="ARBA" id="ARBA00039401"/>
    </source>
</evidence>
<comment type="catalytic activity">
    <reaction evidence="1">
        <text>ATP + protein L-histidine = ADP + protein N-phospho-L-histidine.</text>
        <dbReference type="EC" id="2.7.13.3"/>
    </reaction>
</comment>
<evidence type="ECO:0000256" key="6">
    <source>
        <dbReference type="ARBA" id="ARBA00022679"/>
    </source>
</evidence>
<dbReference type="SMART" id="SM00388">
    <property type="entry name" value="HisKA"/>
    <property type="match status" value="1"/>
</dbReference>
<dbReference type="Pfam" id="PF00512">
    <property type="entry name" value="HisKA"/>
    <property type="match status" value="1"/>
</dbReference>
<keyword evidence="6" id="KW-0808">Transferase</keyword>
<protein>
    <recommendedName>
        <fullName evidence="12">Sensor-like histidine kinase SenX3</fullName>
        <ecNumber evidence="3">2.7.13.3</ecNumber>
    </recommendedName>
</protein>
<dbReference type="GO" id="GO:0000155">
    <property type="term" value="F:phosphorelay sensor kinase activity"/>
    <property type="evidence" value="ECO:0007669"/>
    <property type="project" value="InterPro"/>
</dbReference>
<evidence type="ECO:0000259" key="15">
    <source>
        <dbReference type="PROSITE" id="PS50109"/>
    </source>
</evidence>
<dbReference type="PROSITE" id="PS50109">
    <property type="entry name" value="HIS_KIN"/>
    <property type="match status" value="1"/>
</dbReference>
<evidence type="ECO:0000256" key="4">
    <source>
        <dbReference type="ARBA" id="ARBA00022475"/>
    </source>
</evidence>
<dbReference type="InterPro" id="IPR003661">
    <property type="entry name" value="HisK_dim/P_dom"/>
</dbReference>
<dbReference type="STRING" id="526729.SAMN04324258_0621"/>
<dbReference type="Gene3D" id="3.30.565.10">
    <property type="entry name" value="Histidine kinase-like ATPase, C-terminal domain"/>
    <property type="match status" value="1"/>
</dbReference>
<evidence type="ECO:0000256" key="13">
    <source>
        <dbReference type="SAM" id="MobiDB-lite"/>
    </source>
</evidence>
<dbReference type="PRINTS" id="PR00344">
    <property type="entry name" value="BCTRLSENSOR"/>
</dbReference>
<dbReference type="GO" id="GO:0004721">
    <property type="term" value="F:phosphoprotein phosphatase activity"/>
    <property type="evidence" value="ECO:0007669"/>
    <property type="project" value="TreeGrafter"/>
</dbReference>
<evidence type="ECO:0000256" key="7">
    <source>
        <dbReference type="ARBA" id="ARBA00022741"/>
    </source>
</evidence>
<reference evidence="16 17" key="1">
    <citation type="submission" date="2017-02" db="EMBL/GenBank/DDBJ databases">
        <authorList>
            <person name="Peterson S.W."/>
        </authorList>
    </citation>
    <scope>NUCLEOTIDE SEQUENCE [LARGE SCALE GENOMIC DNA]</scope>
    <source>
        <strain evidence="16 17">DSM 21481</strain>
    </source>
</reference>
<keyword evidence="7" id="KW-0547">Nucleotide-binding</keyword>
<dbReference type="Gene3D" id="1.10.287.130">
    <property type="match status" value="1"/>
</dbReference>
<feature type="domain" description="Histidine kinase" evidence="15">
    <location>
        <begin position="160"/>
        <end position="376"/>
    </location>
</feature>
<dbReference type="InterPro" id="IPR036890">
    <property type="entry name" value="HATPase_C_sf"/>
</dbReference>
<evidence type="ECO:0000256" key="3">
    <source>
        <dbReference type="ARBA" id="ARBA00012438"/>
    </source>
</evidence>
<dbReference type="SUPFAM" id="SSF55874">
    <property type="entry name" value="ATPase domain of HSP90 chaperone/DNA topoisomerase II/histidine kinase"/>
    <property type="match status" value="1"/>
</dbReference>
<dbReference type="InterPro" id="IPR036097">
    <property type="entry name" value="HisK_dim/P_sf"/>
</dbReference>
<keyword evidence="4" id="KW-1003">Cell membrane</keyword>
<accession>A0A1T5IJZ0</accession>
<dbReference type="FunFam" id="3.30.565.10:FF:000006">
    <property type="entry name" value="Sensor histidine kinase WalK"/>
    <property type="match status" value="1"/>
</dbReference>